<dbReference type="PANTHER" id="PTHR12770:SF31">
    <property type="entry name" value="RUS FAMILY MEMBER 1"/>
    <property type="match status" value="1"/>
</dbReference>
<dbReference type="InterPro" id="IPR054549">
    <property type="entry name" value="UVB_sens_RUS_dom"/>
</dbReference>
<feature type="domain" description="Root UVB sensitive protein C-terminal" evidence="8">
    <location>
        <begin position="282"/>
        <end position="432"/>
    </location>
</feature>
<evidence type="ECO:0000313" key="10">
    <source>
        <dbReference type="Proteomes" id="UP000288716"/>
    </source>
</evidence>
<evidence type="ECO:0000259" key="7">
    <source>
        <dbReference type="Pfam" id="PF04884"/>
    </source>
</evidence>
<dbReference type="OrthoDB" id="364779at2759"/>
<sequence length="436" mass="48987">MDVICEEYNKCTNEINLYVAKSDARFNDFELVAKNKGKSFSSLRQLFVSVFLPEGYPESVSDDYLEYQIWDSLQAFSSSITNTLATHAILTGIGVGDSNATPIAATITWLFKDGTAMLGRILFTFVQGSKLDADCKKWRLFADILNDISIAVDIMIPMFKPWTTSLQCLSSLGRSLVGTAGGATRAALTQHQARRNNLADVSAKDGSQETIVNLVALIFSLTVVPFILTSNSFIWTSFVFLTLFHIYANYRAVKSVSMEVVNSSRYKILVDNYLKTNYLLPVKQVNSKENVIPFLTDESDECCVNVGLSFNQHNLSLNEFLALKEANDNNNYFLSNRSGEVNISLYENADTVNVLEAVFHAFVLNFCFKQKQSTFLELNSIVQTVHSMKAEELICQSRIFTQKFFSTFITEASLKGWDFSRTLIPVGDWRLKSHHS</sequence>
<proteinExistence type="inferred from homology"/>
<name>A0A443SIL3_9ACAR</name>
<dbReference type="InterPro" id="IPR055412">
    <property type="entry name" value="UVB_sens_C"/>
</dbReference>
<dbReference type="Proteomes" id="UP000288716">
    <property type="component" value="Unassembled WGS sequence"/>
</dbReference>
<feature type="transmembrane region" description="Helical" evidence="6">
    <location>
        <begin position="210"/>
        <end position="227"/>
    </location>
</feature>
<evidence type="ECO:0000256" key="3">
    <source>
        <dbReference type="ARBA" id="ARBA00022692"/>
    </source>
</evidence>
<dbReference type="Pfam" id="PF04884">
    <property type="entry name" value="UVB_sens_prot"/>
    <property type="match status" value="1"/>
</dbReference>
<evidence type="ECO:0000256" key="2">
    <source>
        <dbReference type="ARBA" id="ARBA00007558"/>
    </source>
</evidence>
<evidence type="ECO:0000256" key="1">
    <source>
        <dbReference type="ARBA" id="ARBA00004370"/>
    </source>
</evidence>
<evidence type="ECO:0000256" key="4">
    <source>
        <dbReference type="ARBA" id="ARBA00022989"/>
    </source>
</evidence>
<dbReference type="AlphaFoldDB" id="A0A443SIL3"/>
<organism evidence="9 10">
    <name type="scientific">Leptotrombidium deliense</name>
    <dbReference type="NCBI Taxonomy" id="299467"/>
    <lineage>
        <taxon>Eukaryota</taxon>
        <taxon>Metazoa</taxon>
        <taxon>Ecdysozoa</taxon>
        <taxon>Arthropoda</taxon>
        <taxon>Chelicerata</taxon>
        <taxon>Arachnida</taxon>
        <taxon>Acari</taxon>
        <taxon>Acariformes</taxon>
        <taxon>Trombidiformes</taxon>
        <taxon>Prostigmata</taxon>
        <taxon>Anystina</taxon>
        <taxon>Parasitengona</taxon>
        <taxon>Trombiculoidea</taxon>
        <taxon>Trombiculidae</taxon>
        <taxon>Leptotrombidium</taxon>
    </lineage>
</organism>
<dbReference type="PANTHER" id="PTHR12770">
    <property type="entry name" value="RUS1 FAMILY PROTEIN C16ORF58"/>
    <property type="match status" value="1"/>
</dbReference>
<keyword evidence="3 6" id="KW-0812">Transmembrane</keyword>
<accession>A0A443SIL3</accession>
<keyword evidence="10" id="KW-1185">Reference proteome</keyword>
<evidence type="ECO:0000256" key="6">
    <source>
        <dbReference type="SAM" id="Phobius"/>
    </source>
</evidence>
<dbReference type="InterPro" id="IPR006968">
    <property type="entry name" value="RUS_fam"/>
</dbReference>
<dbReference type="EMBL" id="NCKV01002073">
    <property type="protein sequence ID" value="RWS27359.1"/>
    <property type="molecule type" value="Genomic_DNA"/>
</dbReference>
<keyword evidence="4 6" id="KW-1133">Transmembrane helix</keyword>
<comment type="caution">
    <text evidence="9">The sequence shown here is derived from an EMBL/GenBank/DDBJ whole genome shotgun (WGS) entry which is preliminary data.</text>
</comment>
<dbReference type="Pfam" id="PF24160">
    <property type="entry name" value="UVB_sens_C"/>
    <property type="match status" value="1"/>
</dbReference>
<keyword evidence="5 6" id="KW-0472">Membrane</keyword>
<evidence type="ECO:0000313" key="9">
    <source>
        <dbReference type="EMBL" id="RWS27359.1"/>
    </source>
</evidence>
<reference evidence="9 10" key="1">
    <citation type="journal article" date="2018" name="Gigascience">
        <title>Genomes of trombidid mites reveal novel predicted allergens and laterally-transferred genes associated with secondary metabolism.</title>
        <authorList>
            <person name="Dong X."/>
            <person name="Chaisiri K."/>
            <person name="Xia D."/>
            <person name="Armstrong S.D."/>
            <person name="Fang Y."/>
            <person name="Donnelly M.J."/>
            <person name="Kadowaki T."/>
            <person name="McGarry J.W."/>
            <person name="Darby A.C."/>
            <person name="Makepeace B.L."/>
        </authorList>
    </citation>
    <scope>NUCLEOTIDE SEQUENCE [LARGE SCALE GENOMIC DNA]</scope>
    <source>
        <strain evidence="9">UoL-UT</strain>
    </source>
</reference>
<dbReference type="GO" id="GO:0016020">
    <property type="term" value="C:membrane"/>
    <property type="evidence" value="ECO:0007669"/>
    <property type="project" value="UniProtKB-SubCell"/>
</dbReference>
<comment type="similarity">
    <text evidence="2">Belongs to the RUS1 family.</text>
</comment>
<feature type="domain" description="Protein root UVB sensitive/RUS" evidence="7">
    <location>
        <begin position="40"/>
        <end position="276"/>
    </location>
</feature>
<evidence type="ECO:0000259" key="8">
    <source>
        <dbReference type="Pfam" id="PF24160"/>
    </source>
</evidence>
<comment type="subcellular location">
    <subcellularLocation>
        <location evidence="1">Membrane</location>
    </subcellularLocation>
</comment>
<protein>
    <submittedName>
        <fullName evidence="9">RUS1 family protein C16orf58-like protein</fullName>
    </submittedName>
</protein>
<dbReference type="VEuPathDB" id="VectorBase:LDEU004683"/>
<evidence type="ECO:0000256" key="5">
    <source>
        <dbReference type="ARBA" id="ARBA00023136"/>
    </source>
</evidence>
<gene>
    <name evidence="9" type="ORF">B4U80_02505</name>
</gene>